<accession>T1ER20</accession>
<protein>
    <recommendedName>
        <fullName evidence="9">Major facilitator superfamily (MFS) profile domain-containing protein</fullName>
    </recommendedName>
</protein>
<reference evidence="7" key="3">
    <citation type="submission" date="2015-06" db="UniProtKB">
        <authorList>
            <consortium name="EnsemblMetazoa"/>
        </authorList>
    </citation>
    <scope>IDENTIFICATION</scope>
</reference>
<dbReference type="CTD" id="20199020"/>
<reference evidence="6 8" key="2">
    <citation type="journal article" date="2013" name="Nature">
        <title>Insights into bilaterian evolution from three spiralian genomes.</title>
        <authorList>
            <person name="Simakov O."/>
            <person name="Marletaz F."/>
            <person name="Cho S.J."/>
            <person name="Edsinger-Gonzales E."/>
            <person name="Havlak P."/>
            <person name="Hellsten U."/>
            <person name="Kuo D.H."/>
            <person name="Larsson T."/>
            <person name="Lv J."/>
            <person name="Arendt D."/>
            <person name="Savage R."/>
            <person name="Osoegawa K."/>
            <person name="de Jong P."/>
            <person name="Grimwood J."/>
            <person name="Chapman J.A."/>
            <person name="Shapiro H."/>
            <person name="Aerts A."/>
            <person name="Otillar R.P."/>
            <person name="Terry A.Y."/>
            <person name="Boore J.L."/>
            <person name="Grigoriev I.V."/>
            <person name="Lindberg D.R."/>
            <person name="Seaver E.C."/>
            <person name="Weisblat D.A."/>
            <person name="Putnam N.H."/>
            <person name="Rokhsar D.S."/>
        </authorList>
    </citation>
    <scope>NUCLEOTIDE SEQUENCE</scope>
</reference>
<dbReference type="Gene3D" id="1.20.1250.20">
    <property type="entry name" value="MFS general substrate transporter like domains"/>
    <property type="match status" value="1"/>
</dbReference>
<dbReference type="HOGENOM" id="CLU_940984_0_0_1"/>
<evidence type="ECO:0000256" key="4">
    <source>
        <dbReference type="ARBA" id="ARBA00023136"/>
    </source>
</evidence>
<evidence type="ECO:0000313" key="8">
    <source>
        <dbReference type="Proteomes" id="UP000015101"/>
    </source>
</evidence>
<keyword evidence="8" id="KW-1185">Reference proteome</keyword>
<comment type="subcellular location">
    <subcellularLocation>
        <location evidence="1">Membrane</location>
        <topology evidence="1">Multi-pass membrane protein</topology>
    </subcellularLocation>
</comment>
<name>T1ER20_HELRO</name>
<evidence type="ECO:0000313" key="6">
    <source>
        <dbReference type="EMBL" id="ESO01868.1"/>
    </source>
</evidence>
<dbReference type="InterPro" id="IPR036259">
    <property type="entry name" value="MFS_trans_sf"/>
</dbReference>
<feature type="region of interest" description="Disordered" evidence="5">
    <location>
        <begin position="85"/>
        <end position="126"/>
    </location>
</feature>
<dbReference type="AlphaFoldDB" id="T1ER20"/>
<dbReference type="PANTHER" id="PTHR11662">
    <property type="entry name" value="SOLUTE CARRIER FAMILY 17"/>
    <property type="match status" value="1"/>
</dbReference>
<keyword evidence="4" id="KW-0472">Membrane</keyword>
<dbReference type="GeneID" id="20199020"/>
<feature type="compositionally biased region" description="Acidic residues" evidence="5">
    <location>
        <begin position="93"/>
        <end position="111"/>
    </location>
</feature>
<dbReference type="GO" id="GO:0016020">
    <property type="term" value="C:membrane"/>
    <property type="evidence" value="ECO:0007669"/>
    <property type="project" value="UniProtKB-SubCell"/>
</dbReference>
<sequence length="296" mass="33023">MIDLNTAPRFWLSRRWRLAILSCIGFLIVTSNRLGVEVALLCMFNKTNSDVITGQPITARFPAQIGLKEKHFELIYTASDEQMTKNETHFGDGDEGAGDDDDGDGGGDYSDDYTNGDVYHNSTKSRREVERKAGDLSWTTKEFTAIWEAYYLGDLISKIPSALLVQRFGGKKLFTLSILVESICTALTPLAAKVHYFPILLLRLVSGLSAVFDAHSVKILCCCLVLDDQFHFNDSMNGEAVEDDVICLLELACSLYRQVVLCGHAVWWCVLSQETAHLECNEPNGPKTCNKLITMY</sequence>
<evidence type="ECO:0000313" key="7">
    <source>
        <dbReference type="EnsemblMetazoa" id="HelroP161046"/>
    </source>
</evidence>
<dbReference type="InterPro" id="IPR050382">
    <property type="entry name" value="MFS_Na/Anion_cotransporter"/>
</dbReference>
<dbReference type="EMBL" id="AMQM01000741">
    <property type="status" value="NOT_ANNOTATED_CDS"/>
    <property type="molecule type" value="Genomic_DNA"/>
</dbReference>
<keyword evidence="3" id="KW-1133">Transmembrane helix</keyword>
<dbReference type="EnsemblMetazoa" id="HelroT161046">
    <property type="protein sequence ID" value="HelroP161046"/>
    <property type="gene ID" value="HelroG161046"/>
</dbReference>
<organism evidence="7 8">
    <name type="scientific">Helobdella robusta</name>
    <name type="common">Californian leech</name>
    <dbReference type="NCBI Taxonomy" id="6412"/>
    <lineage>
        <taxon>Eukaryota</taxon>
        <taxon>Metazoa</taxon>
        <taxon>Spiralia</taxon>
        <taxon>Lophotrochozoa</taxon>
        <taxon>Annelida</taxon>
        <taxon>Clitellata</taxon>
        <taxon>Hirudinea</taxon>
        <taxon>Rhynchobdellida</taxon>
        <taxon>Glossiphoniidae</taxon>
        <taxon>Helobdella</taxon>
    </lineage>
</organism>
<evidence type="ECO:0000256" key="3">
    <source>
        <dbReference type="ARBA" id="ARBA00022989"/>
    </source>
</evidence>
<dbReference type="PANTHER" id="PTHR11662:SF399">
    <property type="entry name" value="FI19708P1-RELATED"/>
    <property type="match status" value="1"/>
</dbReference>
<evidence type="ECO:0008006" key="9">
    <source>
        <dbReference type="Google" id="ProtNLM"/>
    </source>
</evidence>
<dbReference type="STRING" id="6412.T1ER20"/>
<dbReference type="OrthoDB" id="2985014at2759"/>
<evidence type="ECO:0000256" key="5">
    <source>
        <dbReference type="SAM" id="MobiDB-lite"/>
    </source>
</evidence>
<dbReference type="Proteomes" id="UP000015101">
    <property type="component" value="Unassembled WGS sequence"/>
</dbReference>
<proteinExistence type="predicted"/>
<keyword evidence="2" id="KW-0812">Transmembrane</keyword>
<evidence type="ECO:0000256" key="1">
    <source>
        <dbReference type="ARBA" id="ARBA00004141"/>
    </source>
</evidence>
<gene>
    <name evidence="7" type="primary">20199020</name>
    <name evidence="6" type="ORF">HELRODRAFT_161046</name>
</gene>
<dbReference type="KEGG" id="hro:HELRODRAFT_161046"/>
<reference evidence="8" key="1">
    <citation type="submission" date="2012-12" db="EMBL/GenBank/DDBJ databases">
        <authorList>
            <person name="Hellsten U."/>
            <person name="Grimwood J."/>
            <person name="Chapman J.A."/>
            <person name="Shapiro H."/>
            <person name="Aerts A."/>
            <person name="Otillar R.P."/>
            <person name="Terry A.Y."/>
            <person name="Boore J.L."/>
            <person name="Simakov O."/>
            <person name="Marletaz F."/>
            <person name="Cho S.-J."/>
            <person name="Edsinger-Gonzales E."/>
            <person name="Havlak P."/>
            <person name="Kuo D.-H."/>
            <person name="Larsson T."/>
            <person name="Lv J."/>
            <person name="Arendt D."/>
            <person name="Savage R."/>
            <person name="Osoegawa K."/>
            <person name="de Jong P."/>
            <person name="Lindberg D.R."/>
            <person name="Seaver E.C."/>
            <person name="Weisblat D.A."/>
            <person name="Putnam N.H."/>
            <person name="Grigoriev I.V."/>
            <person name="Rokhsar D.S."/>
        </authorList>
    </citation>
    <scope>NUCLEOTIDE SEQUENCE</scope>
</reference>
<dbReference type="EMBL" id="KB096742">
    <property type="protein sequence ID" value="ESO01868.1"/>
    <property type="molecule type" value="Genomic_DNA"/>
</dbReference>
<dbReference type="RefSeq" id="XP_009019276.1">
    <property type="nucleotide sequence ID" value="XM_009021028.1"/>
</dbReference>
<evidence type="ECO:0000256" key="2">
    <source>
        <dbReference type="ARBA" id="ARBA00022692"/>
    </source>
</evidence>
<dbReference type="eggNOG" id="KOG2532">
    <property type="taxonomic scope" value="Eukaryota"/>
</dbReference>
<dbReference type="InParanoid" id="T1ER20"/>
<dbReference type="SUPFAM" id="SSF103473">
    <property type="entry name" value="MFS general substrate transporter"/>
    <property type="match status" value="1"/>
</dbReference>